<dbReference type="PANTHER" id="PTHR43798">
    <property type="entry name" value="MONOACYLGLYCEROL LIPASE"/>
    <property type="match status" value="1"/>
</dbReference>
<dbReference type="GO" id="GO:0016020">
    <property type="term" value="C:membrane"/>
    <property type="evidence" value="ECO:0007669"/>
    <property type="project" value="TreeGrafter"/>
</dbReference>
<organism evidence="3 4">
    <name type="scientific">Exidia glandulosa HHB12029</name>
    <dbReference type="NCBI Taxonomy" id="1314781"/>
    <lineage>
        <taxon>Eukaryota</taxon>
        <taxon>Fungi</taxon>
        <taxon>Dikarya</taxon>
        <taxon>Basidiomycota</taxon>
        <taxon>Agaricomycotina</taxon>
        <taxon>Agaricomycetes</taxon>
        <taxon>Auriculariales</taxon>
        <taxon>Exidiaceae</taxon>
        <taxon>Exidia</taxon>
    </lineage>
</organism>
<dbReference type="InParanoid" id="A0A165IGC6"/>
<dbReference type="SUPFAM" id="SSF53474">
    <property type="entry name" value="alpha/beta-Hydrolases"/>
    <property type="match status" value="1"/>
</dbReference>
<reference evidence="3 4" key="1">
    <citation type="journal article" date="2016" name="Mol. Biol. Evol.">
        <title>Comparative Genomics of Early-Diverging Mushroom-Forming Fungi Provides Insights into the Origins of Lignocellulose Decay Capabilities.</title>
        <authorList>
            <person name="Nagy L.G."/>
            <person name="Riley R."/>
            <person name="Tritt A."/>
            <person name="Adam C."/>
            <person name="Daum C."/>
            <person name="Floudas D."/>
            <person name="Sun H."/>
            <person name="Yadav J.S."/>
            <person name="Pangilinan J."/>
            <person name="Larsson K.H."/>
            <person name="Matsuura K."/>
            <person name="Barry K."/>
            <person name="Labutti K."/>
            <person name="Kuo R."/>
            <person name="Ohm R.A."/>
            <person name="Bhattacharya S.S."/>
            <person name="Shirouzu T."/>
            <person name="Yoshinaga Y."/>
            <person name="Martin F.M."/>
            <person name="Grigoriev I.V."/>
            <person name="Hibbett D.S."/>
        </authorList>
    </citation>
    <scope>NUCLEOTIDE SEQUENCE [LARGE SCALE GENOMIC DNA]</scope>
    <source>
        <strain evidence="3 4">HHB12029</strain>
    </source>
</reference>
<dbReference type="Pfam" id="PF12697">
    <property type="entry name" value="Abhydrolase_6"/>
    <property type="match status" value="1"/>
</dbReference>
<dbReference type="Proteomes" id="UP000077266">
    <property type="component" value="Unassembled WGS sequence"/>
</dbReference>
<gene>
    <name evidence="3" type="ORF">EXIGLDRAFT_835778</name>
</gene>
<accession>A0A165IGC6</accession>
<dbReference type="Gene3D" id="3.40.50.1820">
    <property type="entry name" value="alpha/beta hydrolase"/>
    <property type="match status" value="1"/>
</dbReference>
<proteinExistence type="predicted"/>
<dbReference type="AlphaFoldDB" id="A0A165IGC6"/>
<sequence length="259" mass="28001">MPEGICLNVCVSGRSSLTLPSLVCLHFWGGSPELFQPLMDQLPDLHIVAPAFRQSLPDGAQSGYIEILVADVVGLLRSRRLHEGAGYVLLGHSMGGKVAQALAARRPPGLRGLILVAPAPLSPLILPDDIAEQQAHAYDDAESAGHVIRTVLLGHRDSVTSDMLERLTWSCVTSGRAWPTLGMKEDLGDLAGDVRCPVLAVVGEMDRVEPETRVRAEVLERLTRVEIKEVVRLQNVGHLIPVEAPDALATASRRFLQSL</sequence>
<evidence type="ECO:0000313" key="3">
    <source>
        <dbReference type="EMBL" id="KZV93364.1"/>
    </source>
</evidence>
<dbReference type="EMBL" id="KV425991">
    <property type="protein sequence ID" value="KZV93364.1"/>
    <property type="molecule type" value="Genomic_DNA"/>
</dbReference>
<dbReference type="InterPro" id="IPR000073">
    <property type="entry name" value="AB_hydrolase_1"/>
</dbReference>
<evidence type="ECO:0000256" key="1">
    <source>
        <dbReference type="ARBA" id="ARBA00022801"/>
    </source>
</evidence>
<keyword evidence="1 3" id="KW-0378">Hydrolase</keyword>
<evidence type="ECO:0000313" key="4">
    <source>
        <dbReference type="Proteomes" id="UP000077266"/>
    </source>
</evidence>
<dbReference type="InterPro" id="IPR029058">
    <property type="entry name" value="AB_hydrolase_fold"/>
</dbReference>
<dbReference type="PANTHER" id="PTHR43798:SF31">
    <property type="entry name" value="AB HYDROLASE SUPERFAMILY PROTEIN YCLE"/>
    <property type="match status" value="1"/>
</dbReference>
<name>A0A165IGC6_EXIGL</name>
<feature type="domain" description="AB hydrolase-1" evidence="2">
    <location>
        <begin position="22"/>
        <end position="250"/>
    </location>
</feature>
<keyword evidence="4" id="KW-1185">Reference proteome</keyword>
<protein>
    <submittedName>
        <fullName evidence="3">Alpha/beta-hydrolase</fullName>
    </submittedName>
</protein>
<dbReference type="OrthoDB" id="2498029at2759"/>
<evidence type="ECO:0000259" key="2">
    <source>
        <dbReference type="Pfam" id="PF12697"/>
    </source>
</evidence>
<dbReference type="STRING" id="1314781.A0A165IGC6"/>
<dbReference type="GO" id="GO:0016787">
    <property type="term" value="F:hydrolase activity"/>
    <property type="evidence" value="ECO:0007669"/>
    <property type="project" value="UniProtKB-KW"/>
</dbReference>
<dbReference type="InterPro" id="IPR050266">
    <property type="entry name" value="AB_hydrolase_sf"/>
</dbReference>